<protein>
    <submittedName>
        <fullName evidence="4">Uncharacterized protein</fullName>
    </submittedName>
</protein>
<reference evidence="4 5" key="1">
    <citation type="journal article" date="2012" name="Environ. Microbiol.">
        <title>The genome of the ammonia-oxidizing Candidatus Nitrososphaera gargensis: insights into metabolic versatility and environmental adaptations.</title>
        <authorList>
            <person name="Spang A."/>
            <person name="Poehlein A."/>
            <person name="Offre P."/>
            <person name="Zumbragel S."/>
            <person name="Haider S."/>
            <person name="Rychlik N."/>
            <person name="Nowka B."/>
            <person name="Schmeisser C."/>
            <person name="Lebedeva E.V."/>
            <person name="Rattei T."/>
            <person name="Bohm C."/>
            <person name="Schmid M."/>
            <person name="Galushko A."/>
            <person name="Hatzenpichler R."/>
            <person name="Weinmaier T."/>
            <person name="Daniel R."/>
            <person name="Schleper C."/>
            <person name="Spieck E."/>
            <person name="Streit W."/>
            <person name="Wagner M."/>
        </authorList>
    </citation>
    <scope>NUCLEOTIDE SEQUENCE [LARGE SCALE GENOMIC DNA]</scope>
    <source>
        <strain evidence="5">Ga9.2</strain>
    </source>
</reference>
<dbReference type="Proteomes" id="UP000008037">
    <property type="component" value="Chromosome"/>
</dbReference>
<dbReference type="PANTHER" id="PTHR30255:SF2">
    <property type="entry name" value="SINGLE-STRANDED-DNA-SPECIFIC EXONUCLEASE RECJ"/>
    <property type="match status" value="1"/>
</dbReference>
<dbReference type="GeneID" id="13795643"/>
<dbReference type="KEGG" id="nga:Ngar_c17800"/>
<keyword evidence="5" id="KW-1185">Reference proteome</keyword>
<dbReference type="BioCyc" id="CNIT1237085:G1324-1778-MONOMER"/>
<dbReference type="InterPro" id="IPR051673">
    <property type="entry name" value="SSDNA_exonuclease_RecJ"/>
</dbReference>
<evidence type="ECO:0000259" key="2">
    <source>
        <dbReference type="Pfam" id="PF02272"/>
    </source>
</evidence>
<dbReference type="GO" id="GO:0004527">
    <property type="term" value="F:exonuclease activity"/>
    <property type="evidence" value="ECO:0007669"/>
    <property type="project" value="UniProtKB-KW"/>
</dbReference>
<dbReference type="InterPro" id="IPR048515">
    <property type="entry name" value="DHH_CID"/>
</dbReference>
<feature type="domain" description="DHH-CID" evidence="3">
    <location>
        <begin position="203"/>
        <end position="278"/>
    </location>
</feature>
<dbReference type="PANTHER" id="PTHR30255">
    <property type="entry name" value="SINGLE-STRANDED-DNA-SPECIFIC EXONUCLEASE RECJ"/>
    <property type="match status" value="1"/>
</dbReference>
<dbReference type="InParanoid" id="K0IIC1"/>
<sequence length="479" mass="52038">MSDSAKLIEALKPFCEKLRSVVENGNEIAVITHLDADGITSGSIVASALRRMGARYSVRTISDMNPSVIERMKADNRDFYVITDLGGGWASHLRKSLGDKWVIIDHHQIPEEEILTDDDGQILNAWKFGIDGGRHVPAGGMAYMVASTLDRKNRDLSYIAVVSAVADRQDQGDKKSFIGLNTEILKTAQSLGLVSVDLDIMLTGRETRPLHEALAYTSCPYIDGLTWNREACYTLLKNAGIRLKDNGRWRVLAEFSQEEKSAVLDAIARFVATSNKTSTSVLDDLIGYVYTLAGEDKRSQLRDAREFSTMLNACGRIGKAGVGIAICMGDRNAMLSAGEEIVGEYRTTLRNYISTIFSEKWRLVDDGKNAFVNGDGLLAEDMLGAVSSLLSGSPSLSGRLLFVRTLTKDGTYRFSSRKCLGCDSKANLGLIMRHHAEAFKGAGGGHSAAAGCRIPSTALEDFLASLRAATSDPKFATAT</sequence>
<dbReference type="EMBL" id="CP002408">
    <property type="protein sequence ID" value="AFU58713.1"/>
    <property type="molecule type" value="Genomic_DNA"/>
</dbReference>
<dbReference type="InterPro" id="IPR003156">
    <property type="entry name" value="DHHA1_dom"/>
</dbReference>
<dbReference type="RefSeq" id="WP_015019250.1">
    <property type="nucleotide sequence ID" value="NC_018719.1"/>
</dbReference>
<evidence type="ECO:0000313" key="5">
    <source>
        <dbReference type="Proteomes" id="UP000008037"/>
    </source>
</evidence>
<feature type="domain" description="DHHA1" evidence="2">
    <location>
        <begin position="408"/>
        <end position="469"/>
    </location>
</feature>
<feature type="domain" description="DDH" evidence="1">
    <location>
        <begin position="28"/>
        <end position="145"/>
    </location>
</feature>
<dbReference type="SUPFAM" id="SSF64182">
    <property type="entry name" value="DHH phosphoesterases"/>
    <property type="match status" value="1"/>
</dbReference>
<proteinExistence type="predicted"/>
<dbReference type="Gene3D" id="3.90.1640.30">
    <property type="match status" value="1"/>
</dbReference>
<dbReference type="Pfam" id="PF02272">
    <property type="entry name" value="DHHA1"/>
    <property type="match status" value="1"/>
</dbReference>
<evidence type="ECO:0000259" key="3">
    <source>
        <dbReference type="Pfam" id="PF21763"/>
    </source>
</evidence>
<dbReference type="GO" id="GO:0003676">
    <property type="term" value="F:nucleic acid binding"/>
    <property type="evidence" value="ECO:0007669"/>
    <property type="project" value="InterPro"/>
</dbReference>
<gene>
    <name evidence="4" type="ordered locus">Ngar_c17800</name>
</gene>
<evidence type="ECO:0000313" key="4">
    <source>
        <dbReference type="EMBL" id="AFU58713.1"/>
    </source>
</evidence>
<dbReference type="Pfam" id="PF01368">
    <property type="entry name" value="DHH"/>
    <property type="match status" value="1"/>
</dbReference>
<organism evidence="4 5">
    <name type="scientific">Nitrososphaera gargensis (strain Ga9.2)</name>
    <dbReference type="NCBI Taxonomy" id="1237085"/>
    <lineage>
        <taxon>Archaea</taxon>
        <taxon>Nitrososphaerota</taxon>
        <taxon>Nitrososphaeria</taxon>
        <taxon>Nitrososphaerales</taxon>
        <taxon>Nitrososphaeraceae</taxon>
        <taxon>Nitrososphaera</taxon>
    </lineage>
</organism>
<dbReference type="OrthoDB" id="36101at2157"/>
<accession>K0IIC1</accession>
<name>K0IIC1_NITGG</name>
<dbReference type="AlphaFoldDB" id="K0IIC1"/>
<dbReference type="InterPro" id="IPR001667">
    <property type="entry name" value="DDH_dom"/>
</dbReference>
<dbReference type="HOGENOM" id="CLU_042622_0_0_2"/>
<dbReference type="Pfam" id="PF21763">
    <property type="entry name" value="DHH_CID"/>
    <property type="match status" value="1"/>
</dbReference>
<evidence type="ECO:0000259" key="1">
    <source>
        <dbReference type="Pfam" id="PF01368"/>
    </source>
</evidence>
<dbReference type="STRING" id="1237085.Ngar_c17800"/>
<dbReference type="InterPro" id="IPR038763">
    <property type="entry name" value="DHH_sf"/>
</dbReference>